<evidence type="ECO:0000313" key="2">
    <source>
        <dbReference type="EMBL" id="KKN24216.1"/>
    </source>
</evidence>
<evidence type="ECO:0000256" key="1">
    <source>
        <dbReference type="SAM" id="Coils"/>
    </source>
</evidence>
<organism evidence="2">
    <name type="scientific">marine sediment metagenome</name>
    <dbReference type="NCBI Taxonomy" id="412755"/>
    <lineage>
        <taxon>unclassified sequences</taxon>
        <taxon>metagenomes</taxon>
        <taxon>ecological metagenomes</taxon>
    </lineage>
</organism>
<feature type="coiled-coil region" evidence="1">
    <location>
        <begin position="6"/>
        <end position="68"/>
    </location>
</feature>
<reference evidence="2" key="1">
    <citation type="journal article" date="2015" name="Nature">
        <title>Complex archaea that bridge the gap between prokaryotes and eukaryotes.</title>
        <authorList>
            <person name="Spang A."/>
            <person name="Saw J.H."/>
            <person name="Jorgensen S.L."/>
            <person name="Zaremba-Niedzwiedzka K."/>
            <person name="Martijn J."/>
            <person name="Lind A.E."/>
            <person name="van Eijk R."/>
            <person name="Schleper C."/>
            <person name="Guy L."/>
            <person name="Ettema T.J."/>
        </authorList>
    </citation>
    <scope>NUCLEOTIDE SEQUENCE</scope>
</reference>
<protein>
    <recommendedName>
        <fullName evidence="3">TIGR02449 family protein</fullName>
    </recommendedName>
</protein>
<dbReference type="EMBL" id="LAZR01002901">
    <property type="protein sequence ID" value="KKN24216.1"/>
    <property type="molecule type" value="Genomic_DNA"/>
</dbReference>
<dbReference type="AlphaFoldDB" id="A0A0F9RGK9"/>
<proteinExistence type="predicted"/>
<accession>A0A0F9RGK9</accession>
<name>A0A0F9RGK9_9ZZZZ</name>
<gene>
    <name evidence="2" type="ORF">LCGC14_0897240</name>
</gene>
<evidence type="ECO:0008006" key="3">
    <source>
        <dbReference type="Google" id="ProtNLM"/>
    </source>
</evidence>
<keyword evidence="1" id="KW-0175">Coiled coil</keyword>
<sequence>MEKSEIQQFERQVEELLRICRRSREENILLRSQQSAWLLERAQLIEKTDLARNRIEKMMTRLKEMDDEL</sequence>
<dbReference type="NCBIfam" id="TIGR02449">
    <property type="entry name" value="TIGR02449 family protein"/>
    <property type="match status" value="1"/>
</dbReference>
<comment type="caution">
    <text evidence="2">The sequence shown here is derived from an EMBL/GenBank/DDBJ whole genome shotgun (WGS) entry which is preliminary data.</text>
</comment>
<dbReference type="InterPro" id="IPR012662">
    <property type="entry name" value="CHP02449"/>
</dbReference>